<evidence type="ECO:0000313" key="4">
    <source>
        <dbReference type="Proteomes" id="UP000608420"/>
    </source>
</evidence>
<reference evidence="4" key="1">
    <citation type="journal article" date="2019" name="Int. J. Syst. Evol. Microbiol.">
        <title>The Global Catalogue of Microorganisms (GCM) 10K type strain sequencing project: providing services to taxonomists for standard genome sequencing and annotation.</title>
        <authorList>
            <consortium name="The Broad Institute Genomics Platform"/>
            <consortium name="The Broad Institute Genome Sequencing Center for Infectious Disease"/>
            <person name="Wu L."/>
            <person name="Ma J."/>
        </authorList>
    </citation>
    <scope>NUCLEOTIDE SEQUENCE [LARGE SCALE GENOMIC DNA]</scope>
    <source>
        <strain evidence="4">CGMCC 1.15420</strain>
    </source>
</reference>
<comment type="similarity">
    <text evidence="1">Belongs to the UDP-N-acetylglucosamine 2-epimerase family.</text>
</comment>
<organism evidence="3 4">
    <name type="scientific">Paenibacillus aceti</name>
    <dbReference type="NCBI Taxonomy" id="1820010"/>
    <lineage>
        <taxon>Bacteria</taxon>
        <taxon>Bacillati</taxon>
        <taxon>Bacillota</taxon>
        <taxon>Bacilli</taxon>
        <taxon>Bacillales</taxon>
        <taxon>Paenibacillaceae</taxon>
        <taxon>Paenibacillus</taxon>
    </lineage>
</organism>
<sequence>MTHNPDSILIYPVHLNPIVREIAYSILSDQEGIFLLEPLDFADMVNLIARSYLVFSHTGGLQEESAVFSTREILLKSKR</sequence>
<dbReference type="InterPro" id="IPR003331">
    <property type="entry name" value="UDP_GlcNAc_Epimerase_2_dom"/>
</dbReference>
<dbReference type="Gene3D" id="3.40.50.2000">
    <property type="entry name" value="Glycogen Phosphorylase B"/>
    <property type="match status" value="1"/>
</dbReference>
<protein>
    <recommendedName>
        <fullName evidence="2">UDP-N-acetylglucosamine 2-epimerase domain-containing protein</fullName>
    </recommendedName>
</protein>
<dbReference type="Pfam" id="PF02350">
    <property type="entry name" value="Epimerase_2"/>
    <property type="match status" value="1"/>
</dbReference>
<dbReference type="SUPFAM" id="SSF53756">
    <property type="entry name" value="UDP-Glycosyltransferase/glycogen phosphorylase"/>
    <property type="match status" value="1"/>
</dbReference>
<evidence type="ECO:0000259" key="2">
    <source>
        <dbReference type="Pfam" id="PF02350"/>
    </source>
</evidence>
<dbReference type="RefSeq" id="WP_120460083.1">
    <property type="nucleotide sequence ID" value="NZ_BMIW01000054.1"/>
</dbReference>
<name>A0ABQ1WA80_9BACL</name>
<comment type="caution">
    <text evidence="3">The sequence shown here is derived from an EMBL/GenBank/DDBJ whole genome shotgun (WGS) entry which is preliminary data.</text>
</comment>
<evidence type="ECO:0000256" key="1">
    <source>
        <dbReference type="RuleBase" id="RU003513"/>
    </source>
</evidence>
<proteinExistence type="inferred from homology"/>
<gene>
    <name evidence="3" type="ORF">GCM10010913_46390</name>
</gene>
<evidence type="ECO:0000313" key="3">
    <source>
        <dbReference type="EMBL" id="GGG18996.1"/>
    </source>
</evidence>
<feature type="domain" description="UDP-N-acetylglucosamine 2-epimerase" evidence="2">
    <location>
        <begin position="5"/>
        <end position="75"/>
    </location>
</feature>
<accession>A0ABQ1WA80</accession>
<dbReference type="Proteomes" id="UP000608420">
    <property type="component" value="Unassembled WGS sequence"/>
</dbReference>
<keyword evidence="4" id="KW-1185">Reference proteome</keyword>
<keyword evidence="1" id="KW-0413">Isomerase</keyword>
<dbReference type="EMBL" id="BMIW01000054">
    <property type="protein sequence ID" value="GGG18996.1"/>
    <property type="molecule type" value="Genomic_DNA"/>
</dbReference>